<dbReference type="Gene3D" id="1.20.140.150">
    <property type="match status" value="1"/>
</dbReference>
<dbReference type="PANTHER" id="PTHR20516:SF1">
    <property type="entry name" value="TRANSMEMBRANE PROTEIN 235"/>
    <property type="match status" value="1"/>
</dbReference>
<keyword evidence="3 5" id="KW-1133">Transmembrane helix</keyword>
<gene>
    <name evidence="6" type="ORF">KC01_LOCUS18085</name>
</gene>
<evidence type="ECO:0000256" key="3">
    <source>
        <dbReference type="ARBA" id="ARBA00022989"/>
    </source>
</evidence>
<keyword evidence="2 5" id="KW-0812">Transmembrane</keyword>
<evidence type="ECO:0000256" key="4">
    <source>
        <dbReference type="ARBA" id="ARBA00023136"/>
    </source>
</evidence>
<evidence type="ECO:0000313" key="6">
    <source>
        <dbReference type="EMBL" id="CAL1588260.1"/>
    </source>
</evidence>
<dbReference type="EMBL" id="OZ035840">
    <property type="protein sequence ID" value="CAL1588260.1"/>
    <property type="molecule type" value="Genomic_DNA"/>
</dbReference>
<dbReference type="Proteomes" id="UP001497482">
    <property type="component" value="Chromosome 18"/>
</dbReference>
<dbReference type="AlphaFoldDB" id="A0AAV2KE94"/>
<keyword evidence="7" id="KW-1185">Reference proteome</keyword>
<organism evidence="6 7">
    <name type="scientific">Knipowitschia caucasica</name>
    <name type="common">Caucasian dwarf goby</name>
    <name type="synonym">Pomatoschistus caucasicus</name>
    <dbReference type="NCBI Taxonomy" id="637954"/>
    <lineage>
        <taxon>Eukaryota</taxon>
        <taxon>Metazoa</taxon>
        <taxon>Chordata</taxon>
        <taxon>Craniata</taxon>
        <taxon>Vertebrata</taxon>
        <taxon>Euteleostomi</taxon>
        <taxon>Actinopterygii</taxon>
        <taxon>Neopterygii</taxon>
        <taxon>Teleostei</taxon>
        <taxon>Neoteleostei</taxon>
        <taxon>Acanthomorphata</taxon>
        <taxon>Gobiaria</taxon>
        <taxon>Gobiiformes</taxon>
        <taxon>Gobioidei</taxon>
        <taxon>Gobiidae</taxon>
        <taxon>Gobiinae</taxon>
        <taxon>Knipowitschia</taxon>
    </lineage>
</organism>
<name>A0AAV2KE94_KNICA</name>
<dbReference type="Pfam" id="PF13903">
    <property type="entry name" value="Claudin_2"/>
    <property type="match status" value="1"/>
</dbReference>
<proteinExistence type="predicted"/>
<dbReference type="GO" id="GO:0016324">
    <property type="term" value="C:apical plasma membrane"/>
    <property type="evidence" value="ECO:0007669"/>
    <property type="project" value="TreeGrafter"/>
</dbReference>
<dbReference type="InterPro" id="IPR004031">
    <property type="entry name" value="PMP22/EMP/MP20/Claudin"/>
</dbReference>
<feature type="transmembrane region" description="Helical" evidence="5">
    <location>
        <begin position="118"/>
        <end position="140"/>
    </location>
</feature>
<dbReference type="InterPro" id="IPR039951">
    <property type="entry name" value="TMEM114/TMEM235"/>
</dbReference>
<feature type="transmembrane region" description="Helical" evidence="5">
    <location>
        <begin position="203"/>
        <end position="227"/>
    </location>
</feature>
<evidence type="ECO:0000256" key="5">
    <source>
        <dbReference type="SAM" id="Phobius"/>
    </source>
</evidence>
<protein>
    <recommendedName>
        <fullName evidence="8">Transmembrane protein 235</fullName>
    </recommendedName>
</protein>
<evidence type="ECO:0000256" key="1">
    <source>
        <dbReference type="ARBA" id="ARBA00004141"/>
    </source>
</evidence>
<evidence type="ECO:0000313" key="7">
    <source>
        <dbReference type="Proteomes" id="UP001497482"/>
    </source>
</evidence>
<comment type="subcellular location">
    <subcellularLocation>
        <location evidence="1">Membrane</location>
        <topology evidence="1">Multi-pass membrane protein</topology>
    </subcellularLocation>
</comment>
<reference evidence="6 7" key="1">
    <citation type="submission" date="2024-04" db="EMBL/GenBank/DDBJ databases">
        <authorList>
            <person name="Waldvogel A.-M."/>
            <person name="Schoenle A."/>
        </authorList>
    </citation>
    <scope>NUCLEOTIDE SEQUENCE [LARGE SCALE GENOMIC DNA]</scope>
</reference>
<sequence>MLRGDLLGFVCWRAGHPYLFGIEYIALAGFCACSDLLSDLERLLGSGAGLWAALIPCSVYKYGECEYFHLVVCAPPGLTGTFTLHSKTARSCAFTHGTSPERFATYTQSGYRAWRMRYGCVVLTAGFNGLLSFSLLAVAIGTDYWYIIDLNKPNSTASEDYNSHSGLWRINEGANKSSVIPSFMANTSSLSDVEKDLLTLHKMVVILLPLSLILLVFAWIVGLVSSLACSPKLLAGSAVYILFSSLFTLAGLCIYIRYSNQAMEEFQRVVPLEVLVYVHTSFGWSFASAWISFSLEVMAGLIVLLAARISQMKGHYDSGVAIAML</sequence>
<evidence type="ECO:0000256" key="2">
    <source>
        <dbReference type="ARBA" id="ARBA00022692"/>
    </source>
</evidence>
<keyword evidence="4 5" id="KW-0472">Membrane</keyword>
<evidence type="ECO:0008006" key="8">
    <source>
        <dbReference type="Google" id="ProtNLM"/>
    </source>
</evidence>
<feature type="transmembrane region" description="Helical" evidence="5">
    <location>
        <begin position="282"/>
        <end position="307"/>
    </location>
</feature>
<feature type="transmembrane region" description="Helical" evidence="5">
    <location>
        <begin position="239"/>
        <end position="258"/>
    </location>
</feature>
<dbReference type="PANTHER" id="PTHR20516">
    <property type="entry name" value="TRANSMEMBRANE PROTEIN 114/235 FAMILY MEMBER"/>
    <property type="match status" value="1"/>
</dbReference>
<accession>A0AAV2KE94</accession>